<feature type="transmembrane region" description="Helical" evidence="1">
    <location>
        <begin position="119"/>
        <end position="139"/>
    </location>
</feature>
<feature type="transmembrane region" description="Helical" evidence="1">
    <location>
        <begin position="87"/>
        <end position="107"/>
    </location>
</feature>
<evidence type="ECO:0000313" key="2">
    <source>
        <dbReference type="EMBL" id="AGB50002.1"/>
    </source>
</evidence>
<dbReference type="GeneID" id="14406333"/>
<dbReference type="EMBL" id="CP003362">
    <property type="protein sequence ID" value="AGB50002.1"/>
    <property type="molecule type" value="Genomic_DNA"/>
</dbReference>
<dbReference type="RefSeq" id="WP_015325167.1">
    <property type="nucleotide sequence ID" value="NC_019977.1"/>
</dbReference>
<dbReference type="STRING" id="867904.Metho_1820"/>
<gene>
    <name evidence="2" type="ordered locus">Metho_1820</name>
</gene>
<keyword evidence="1" id="KW-0812">Transmembrane</keyword>
<protein>
    <submittedName>
        <fullName evidence="2">Uncharacterized protein</fullName>
    </submittedName>
</protein>
<organism evidence="2 3">
    <name type="scientific">Methanomethylovorans hollandica (strain DSM 15978 / NBRC 107637 / DMS1)</name>
    <dbReference type="NCBI Taxonomy" id="867904"/>
    <lineage>
        <taxon>Archaea</taxon>
        <taxon>Methanobacteriati</taxon>
        <taxon>Methanobacteriota</taxon>
        <taxon>Stenosarchaea group</taxon>
        <taxon>Methanomicrobia</taxon>
        <taxon>Methanosarcinales</taxon>
        <taxon>Methanosarcinaceae</taxon>
        <taxon>Methanomethylovorans</taxon>
    </lineage>
</organism>
<dbReference type="KEGG" id="mhz:Metho_1820"/>
<sequence length="148" mass="16925">MNSNENLGSIEKNIVDLIGKYNSKKLNHEEISYLKKAGKFVLLTDEHIYNKLKEQKSHEEFIDIVDDVLNTYNKSMLGSGNEVDEKFIIFMICFMFITSSNSHILQLSIHPVEQAVDLIIQHSGTVLIGVLINLLTDVVKKYQKLLDK</sequence>
<dbReference type="Proteomes" id="UP000010866">
    <property type="component" value="Chromosome"/>
</dbReference>
<accession>L0KX33</accession>
<dbReference type="HOGENOM" id="CLU_1754703_0_0_2"/>
<name>L0KX33_METHD</name>
<evidence type="ECO:0000256" key="1">
    <source>
        <dbReference type="SAM" id="Phobius"/>
    </source>
</evidence>
<reference evidence="3" key="1">
    <citation type="submission" date="2012-02" db="EMBL/GenBank/DDBJ databases">
        <title>Complete sequence of chromosome of Methanomethylovorans hollandica DSM 15978.</title>
        <authorList>
            <person name="Lucas S."/>
            <person name="Copeland A."/>
            <person name="Lapidus A."/>
            <person name="Glavina del Rio T."/>
            <person name="Dalin E."/>
            <person name="Tice H."/>
            <person name="Bruce D."/>
            <person name="Goodwin L."/>
            <person name="Pitluck S."/>
            <person name="Peters L."/>
            <person name="Mikhailova N."/>
            <person name="Held B."/>
            <person name="Kyrpides N."/>
            <person name="Mavromatis K."/>
            <person name="Ivanova N."/>
            <person name="Brettin T."/>
            <person name="Detter J.C."/>
            <person name="Han C."/>
            <person name="Larimer F."/>
            <person name="Land M."/>
            <person name="Hauser L."/>
            <person name="Markowitz V."/>
            <person name="Cheng J.-F."/>
            <person name="Hugenholtz P."/>
            <person name="Woyke T."/>
            <person name="Wu D."/>
            <person name="Spring S."/>
            <person name="Schroeder M."/>
            <person name="Brambilla E."/>
            <person name="Klenk H.-P."/>
            <person name="Eisen J.A."/>
        </authorList>
    </citation>
    <scope>NUCLEOTIDE SEQUENCE [LARGE SCALE GENOMIC DNA]</scope>
    <source>
        <strain evidence="3">DSM 15978 / NBRC 107637 / DMS1</strain>
    </source>
</reference>
<keyword evidence="3" id="KW-1185">Reference proteome</keyword>
<proteinExistence type="predicted"/>
<dbReference type="AlphaFoldDB" id="L0KX33"/>
<keyword evidence="1" id="KW-0472">Membrane</keyword>
<evidence type="ECO:0000313" key="3">
    <source>
        <dbReference type="Proteomes" id="UP000010866"/>
    </source>
</evidence>
<keyword evidence="1" id="KW-1133">Transmembrane helix</keyword>